<evidence type="ECO:0000256" key="8">
    <source>
        <dbReference type="HAMAP-Rule" id="MF_01326"/>
    </source>
</evidence>
<evidence type="ECO:0000256" key="1">
    <source>
        <dbReference type="ARBA" id="ARBA00010618"/>
    </source>
</evidence>
<comment type="subunit">
    <text evidence="8">Part of the 50S ribosomal subunit.</text>
</comment>
<evidence type="ECO:0000256" key="7">
    <source>
        <dbReference type="ARBA" id="ARBA00058688"/>
    </source>
</evidence>
<dbReference type="FunFam" id="2.30.30.30:FF:000004">
    <property type="entry name" value="50S ribosomal protein L24"/>
    <property type="match status" value="1"/>
</dbReference>
<evidence type="ECO:0000256" key="5">
    <source>
        <dbReference type="ARBA" id="ARBA00023274"/>
    </source>
</evidence>
<dbReference type="PANTHER" id="PTHR12903">
    <property type="entry name" value="MITOCHONDRIAL RIBOSOMAL PROTEIN L24"/>
    <property type="match status" value="1"/>
</dbReference>
<dbReference type="GO" id="GO:0019843">
    <property type="term" value="F:rRNA binding"/>
    <property type="evidence" value="ECO:0007669"/>
    <property type="project" value="UniProtKB-UniRule"/>
</dbReference>
<dbReference type="SMART" id="SM00739">
    <property type="entry name" value="KOW"/>
    <property type="match status" value="1"/>
</dbReference>
<comment type="caution">
    <text evidence="11">The sequence shown here is derived from an EMBL/GenBank/DDBJ whole genome shotgun (WGS) entry which is preliminary data.</text>
</comment>
<dbReference type="InterPro" id="IPR008991">
    <property type="entry name" value="Translation_prot_SH3-like_sf"/>
</dbReference>
<keyword evidence="12" id="KW-1185">Reference proteome</keyword>
<gene>
    <name evidence="8 11" type="primary">rplX</name>
    <name evidence="11" type="ORF">ASILVAE211_10405</name>
</gene>
<proteinExistence type="inferred from homology"/>
<dbReference type="InterPro" id="IPR041988">
    <property type="entry name" value="Ribosomal_uL24_KOW"/>
</dbReference>
<protein>
    <recommendedName>
        <fullName evidence="6 8">Large ribosomal subunit protein uL24</fullName>
    </recommendedName>
</protein>
<dbReference type="GO" id="GO:1990904">
    <property type="term" value="C:ribonucleoprotein complex"/>
    <property type="evidence" value="ECO:0007669"/>
    <property type="project" value="UniProtKB-KW"/>
</dbReference>
<organism evidence="11 12">
    <name type="scientific">Acidisoma silvae</name>
    <dbReference type="NCBI Taxonomy" id="2802396"/>
    <lineage>
        <taxon>Bacteria</taxon>
        <taxon>Pseudomonadati</taxon>
        <taxon>Pseudomonadota</taxon>
        <taxon>Alphaproteobacteria</taxon>
        <taxon>Acetobacterales</taxon>
        <taxon>Acidocellaceae</taxon>
        <taxon>Acidisoma</taxon>
    </lineage>
</organism>
<evidence type="ECO:0000259" key="10">
    <source>
        <dbReference type="SMART" id="SM00739"/>
    </source>
</evidence>
<dbReference type="HAMAP" id="MF_01326_B">
    <property type="entry name" value="Ribosomal_uL24_B"/>
    <property type="match status" value="1"/>
</dbReference>
<comment type="function">
    <text evidence="7 8">One of the proteins that surrounds the polypeptide exit tunnel on the outside of the subunit.</text>
</comment>
<keyword evidence="2 8" id="KW-0699">rRNA-binding</keyword>
<reference evidence="11" key="2">
    <citation type="submission" date="2021-01" db="EMBL/GenBank/DDBJ databases">
        <authorList>
            <person name="Mieszkin S."/>
            <person name="Pouder E."/>
            <person name="Alain K."/>
        </authorList>
    </citation>
    <scope>NUCLEOTIDE SEQUENCE</scope>
    <source>
        <strain evidence="11">HW T2.11</strain>
    </source>
</reference>
<dbReference type="GO" id="GO:0006412">
    <property type="term" value="P:translation"/>
    <property type="evidence" value="ECO:0007669"/>
    <property type="project" value="UniProtKB-UniRule"/>
</dbReference>
<accession>A0A964DZ14</accession>
<dbReference type="AlphaFoldDB" id="A0A964DZ14"/>
<evidence type="ECO:0000256" key="6">
    <source>
        <dbReference type="ARBA" id="ARBA00035206"/>
    </source>
</evidence>
<dbReference type="Proteomes" id="UP000708298">
    <property type="component" value="Unassembled WGS sequence"/>
</dbReference>
<keyword evidence="3 8" id="KW-0694">RNA-binding</keyword>
<comment type="similarity">
    <text evidence="1 8 9">Belongs to the universal ribosomal protein uL24 family.</text>
</comment>
<comment type="function">
    <text evidence="8">One of two assembly initiator proteins, it binds directly to the 5'-end of the 23S rRNA, where it nucleates assembly of the 50S subunit.</text>
</comment>
<dbReference type="Pfam" id="PF17136">
    <property type="entry name" value="ribosomal_L24"/>
    <property type="match status" value="1"/>
</dbReference>
<dbReference type="CDD" id="cd06089">
    <property type="entry name" value="KOW_RPL26"/>
    <property type="match status" value="1"/>
</dbReference>
<keyword evidence="4 8" id="KW-0689">Ribosomal protein</keyword>
<dbReference type="GO" id="GO:0005840">
    <property type="term" value="C:ribosome"/>
    <property type="evidence" value="ECO:0007669"/>
    <property type="project" value="UniProtKB-KW"/>
</dbReference>
<dbReference type="Gene3D" id="2.30.30.30">
    <property type="match status" value="1"/>
</dbReference>
<name>A0A964DZ14_9PROT</name>
<dbReference type="PROSITE" id="PS01108">
    <property type="entry name" value="RIBOSOMAL_L24"/>
    <property type="match status" value="1"/>
</dbReference>
<sequence length="106" mass="11654">MAARIRKGDRVLVISGSDKGKRGEVTQVLPKLNRAVVEGVAITVKHQKADRMGEQGGLVRRERAIDLSNLKLIDPQSDQPTRVGFRILEDGRKVRVAKKTGALIES</sequence>
<evidence type="ECO:0000256" key="3">
    <source>
        <dbReference type="ARBA" id="ARBA00022884"/>
    </source>
</evidence>
<evidence type="ECO:0000256" key="4">
    <source>
        <dbReference type="ARBA" id="ARBA00022980"/>
    </source>
</evidence>
<keyword evidence="5 8" id="KW-0687">Ribonucleoprotein</keyword>
<dbReference type="InterPro" id="IPR005824">
    <property type="entry name" value="KOW"/>
</dbReference>
<evidence type="ECO:0000256" key="2">
    <source>
        <dbReference type="ARBA" id="ARBA00022730"/>
    </source>
</evidence>
<dbReference type="Pfam" id="PF00467">
    <property type="entry name" value="KOW"/>
    <property type="match status" value="1"/>
</dbReference>
<evidence type="ECO:0000313" key="12">
    <source>
        <dbReference type="Proteomes" id="UP000708298"/>
    </source>
</evidence>
<dbReference type="InterPro" id="IPR005825">
    <property type="entry name" value="Ribosomal_uL24_CS"/>
</dbReference>
<feature type="domain" description="KOW" evidence="10">
    <location>
        <begin position="4"/>
        <end position="31"/>
    </location>
</feature>
<dbReference type="SUPFAM" id="SSF50104">
    <property type="entry name" value="Translation proteins SH3-like domain"/>
    <property type="match status" value="1"/>
</dbReference>
<dbReference type="InterPro" id="IPR014722">
    <property type="entry name" value="Rib_uL2_dom2"/>
</dbReference>
<dbReference type="NCBIfam" id="TIGR01079">
    <property type="entry name" value="rplX_bact"/>
    <property type="match status" value="1"/>
</dbReference>
<dbReference type="InterPro" id="IPR057264">
    <property type="entry name" value="Ribosomal_uL24_C"/>
</dbReference>
<evidence type="ECO:0000313" key="11">
    <source>
        <dbReference type="EMBL" id="MCB8875594.1"/>
    </source>
</evidence>
<dbReference type="InterPro" id="IPR003256">
    <property type="entry name" value="Ribosomal_uL24"/>
</dbReference>
<dbReference type="GO" id="GO:0003735">
    <property type="term" value="F:structural constituent of ribosome"/>
    <property type="evidence" value="ECO:0007669"/>
    <property type="project" value="InterPro"/>
</dbReference>
<evidence type="ECO:0000256" key="9">
    <source>
        <dbReference type="RuleBase" id="RU003477"/>
    </source>
</evidence>
<dbReference type="RefSeq" id="WP_227321226.1">
    <property type="nucleotide sequence ID" value="NZ_JAESVB010000003.1"/>
</dbReference>
<reference evidence="11" key="1">
    <citation type="journal article" date="2021" name="Microorganisms">
        <title>Acidisoma silvae sp. nov. and Acidisomacellulosilytica sp. nov., Two Acidophilic Bacteria Isolated from Decaying Wood, Hydrolyzing Cellulose and Producing Poly-3-hydroxybutyrate.</title>
        <authorList>
            <person name="Mieszkin S."/>
            <person name="Pouder E."/>
            <person name="Uroz S."/>
            <person name="Simon-Colin C."/>
            <person name="Alain K."/>
        </authorList>
    </citation>
    <scope>NUCLEOTIDE SEQUENCE</scope>
    <source>
        <strain evidence="11">HW T2.11</strain>
    </source>
</reference>
<dbReference type="EMBL" id="JAESVB010000003">
    <property type="protein sequence ID" value="MCB8875594.1"/>
    <property type="molecule type" value="Genomic_DNA"/>
</dbReference>